<name>A0A1R3I5N3_9ROSI</name>
<accession>A0A1R3I5N3</accession>
<keyword evidence="2" id="KW-1185">Reference proteome</keyword>
<proteinExistence type="predicted"/>
<evidence type="ECO:0000313" key="1">
    <source>
        <dbReference type="EMBL" id="OMO77821.1"/>
    </source>
</evidence>
<protein>
    <submittedName>
        <fullName evidence="1">Uncharacterized protein</fullName>
    </submittedName>
</protein>
<organism evidence="1 2">
    <name type="scientific">Corchorus olitorius</name>
    <dbReference type="NCBI Taxonomy" id="93759"/>
    <lineage>
        <taxon>Eukaryota</taxon>
        <taxon>Viridiplantae</taxon>
        <taxon>Streptophyta</taxon>
        <taxon>Embryophyta</taxon>
        <taxon>Tracheophyta</taxon>
        <taxon>Spermatophyta</taxon>
        <taxon>Magnoliopsida</taxon>
        <taxon>eudicotyledons</taxon>
        <taxon>Gunneridae</taxon>
        <taxon>Pentapetalae</taxon>
        <taxon>rosids</taxon>
        <taxon>malvids</taxon>
        <taxon>Malvales</taxon>
        <taxon>Malvaceae</taxon>
        <taxon>Grewioideae</taxon>
        <taxon>Apeibeae</taxon>
        <taxon>Corchorus</taxon>
    </lineage>
</organism>
<evidence type="ECO:0000313" key="2">
    <source>
        <dbReference type="Proteomes" id="UP000187203"/>
    </source>
</evidence>
<reference evidence="2" key="1">
    <citation type="submission" date="2013-09" db="EMBL/GenBank/DDBJ databases">
        <title>Corchorus olitorius genome sequencing.</title>
        <authorList>
            <person name="Alam M."/>
            <person name="Haque M.S."/>
            <person name="Islam M.S."/>
            <person name="Emdad E.M."/>
            <person name="Islam M.M."/>
            <person name="Ahmed B."/>
            <person name="Halim A."/>
            <person name="Hossen Q.M.M."/>
            <person name="Hossain M.Z."/>
            <person name="Ahmed R."/>
            <person name="Khan M.M."/>
            <person name="Islam R."/>
            <person name="Rashid M.M."/>
            <person name="Khan S.A."/>
            <person name="Rahman M.S."/>
            <person name="Alam M."/>
            <person name="Yahiya A.S."/>
            <person name="Khan M.S."/>
            <person name="Azam M.S."/>
            <person name="Haque T."/>
            <person name="Lashkar M.Z.H."/>
            <person name="Akhand A.I."/>
            <person name="Morshed G."/>
            <person name="Roy S."/>
            <person name="Uddin K.S."/>
            <person name="Rabeya T."/>
            <person name="Hossain A.S."/>
            <person name="Chowdhury A."/>
            <person name="Snigdha A.R."/>
            <person name="Mortoza M.S."/>
            <person name="Matin S.A."/>
            <person name="Hoque S.M.E."/>
            <person name="Islam M.K."/>
            <person name="Roy D.K."/>
            <person name="Haider R."/>
            <person name="Moosa M.M."/>
            <person name="Elias S.M."/>
            <person name="Hasan A.M."/>
            <person name="Jahan S."/>
            <person name="Shafiuddin M."/>
            <person name="Mahmood N."/>
            <person name="Shommy N.S."/>
        </authorList>
    </citation>
    <scope>NUCLEOTIDE SEQUENCE [LARGE SCALE GENOMIC DNA]</scope>
    <source>
        <strain evidence="2">cv. O-4</strain>
    </source>
</reference>
<dbReference type="EMBL" id="AWUE01018891">
    <property type="protein sequence ID" value="OMO77821.1"/>
    <property type="molecule type" value="Genomic_DNA"/>
</dbReference>
<dbReference type="Proteomes" id="UP000187203">
    <property type="component" value="Unassembled WGS sequence"/>
</dbReference>
<comment type="caution">
    <text evidence="1">The sequence shown here is derived from an EMBL/GenBank/DDBJ whole genome shotgun (WGS) entry which is preliminary data.</text>
</comment>
<sequence>MATPNIAALFTAFSVDYIPHWRKKSDLSG</sequence>
<gene>
    <name evidence="1" type="ORF">COLO4_24993</name>
</gene>
<dbReference type="AlphaFoldDB" id="A0A1R3I5N3"/>